<organism evidence="2 3">
    <name type="scientific">Micromonospora tarensis</name>
    <dbReference type="NCBI Taxonomy" id="2806100"/>
    <lineage>
        <taxon>Bacteria</taxon>
        <taxon>Bacillati</taxon>
        <taxon>Actinomycetota</taxon>
        <taxon>Actinomycetes</taxon>
        <taxon>Micromonosporales</taxon>
        <taxon>Micromonosporaceae</taxon>
        <taxon>Micromonospora</taxon>
    </lineage>
</organism>
<protein>
    <submittedName>
        <fullName evidence="2">Uncharacterized protein</fullName>
    </submittedName>
</protein>
<feature type="compositionally biased region" description="Polar residues" evidence="1">
    <location>
        <begin position="318"/>
        <end position="330"/>
    </location>
</feature>
<reference evidence="2 3" key="1">
    <citation type="submission" date="2021-01" db="EMBL/GenBank/DDBJ databases">
        <title>Draft genome sequence of Micromonospora sp. strain STR1s_6.</title>
        <authorList>
            <person name="Karlyshev A."/>
            <person name="Jawad R."/>
        </authorList>
    </citation>
    <scope>NUCLEOTIDE SEQUENCE [LARGE SCALE GENOMIC DNA]</scope>
    <source>
        <strain evidence="2 3">STR1S-6</strain>
    </source>
</reference>
<feature type="region of interest" description="Disordered" evidence="1">
    <location>
        <begin position="309"/>
        <end position="338"/>
    </location>
</feature>
<accession>A0ABS1Y9U1</accession>
<sequence length="338" mass="36474">MTTPRTAPALAANRARPVVAIDVDGVLNPDDPRTARQLGYHPHRYDGPAPSGQHVSGEVWLHPDHGTWLRELALNADLVWCTSWGAIAATWIGPRLGLPVDLQVIDVGQSGVRFGRQLKLAGLYRAIGGRPVAVLDDTFGGRDGSEAADRTARGKATLLVPVDGVTGLQRGHIDQVLNWLSRLAIDAQEPYARDEPRTGPTAPQESDEVGDDGGDLSIGDPVLRKSRLLSRKCDTCIFRPGNLMHLSEGRLRDLVAEARRDEGFVICHETLPGYRRPGVKPAICRGFADRYSTQTLQVIERLFGFLEVDPPEKDATPTDGTVPTGDSATGSADPGPAR</sequence>
<feature type="region of interest" description="Disordered" evidence="1">
    <location>
        <begin position="190"/>
        <end position="218"/>
    </location>
</feature>
<gene>
    <name evidence="2" type="ORF">JM949_00275</name>
</gene>
<dbReference type="Proteomes" id="UP000622245">
    <property type="component" value="Unassembled WGS sequence"/>
</dbReference>
<evidence type="ECO:0000313" key="2">
    <source>
        <dbReference type="EMBL" id="MBM0274006.1"/>
    </source>
</evidence>
<evidence type="ECO:0000256" key="1">
    <source>
        <dbReference type="SAM" id="MobiDB-lite"/>
    </source>
</evidence>
<dbReference type="EMBL" id="JAEVHL010000001">
    <property type="protein sequence ID" value="MBM0274006.1"/>
    <property type="molecule type" value="Genomic_DNA"/>
</dbReference>
<evidence type="ECO:0000313" key="3">
    <source>
        <dbReference type="Proteomes" id="UP000622245"/>
    </source>
</evidence>
<keyword evidence="3" id="KW-1185">Reference proteome</keyword>
<feature type="compositionally biased region" description="Acidic residues" evidence="1">
    <location>
        <begin position="205"/>
        <end position="214"/>
    </location>
</feature>
<dbReference type="Pfam" id="PF18143">
    <property type="entry name" value="HAD_SAK_2"/>
    <property type="match status" value="1"/>
</dbReference>
<proteinExistence type="predicted"/>
<comment type="caution">
    <text evidence="2">The sequence shown here is derived from an EMBL/GenBank/DDBJ whole genome shotgun (WGS) entry which is preliminary data.</text>
</comment>
<name>A0ABS1Y9U1_9ACTN</name>